<comment type="similarity">
    <text evidence="1">Belongs to the flavin oxidoreductase frp family.</text>
</comment>
<evidence type="ECO:0000256" key="4">
    <source>
        <dbReference type="ARBA" id="ARBA00023002"/>
    </source>
</evidence>
<proteinExistence type="inferred from homology"/>
<feature type="domain" description="Nitroreductase" evidence="5">
    <location>
        <begin position="21"/>
        <end position="69"/>
    </location>
</feature>
<dbReference type="PANTHER" id="PTHR43425">
    <property type="entry name" value="OXYGEN-INSENSITIVE NADPH NITROREDUCTASE"/>
    <property type="match status" value="1"/>
</dbReference>
<organism evidence="6 7">
    <name type="scientific">Paracerasibacillus soli</name>
    <dbReference type="NCBI Taxonomy" id="480284"/>
    <lineage>
        <taxon>Bacteria</taxon>
        <taxon>Bacillati</taxon>
        <taxon>Bacillota</taxon>
        <taxon>Bacilli</taxon>
        <taxon>Bacillales</taxon>
        <taxon>Bacillaceae</taxon>
        <taxon>Paracerasibacillus</taxon>
    </lineage>
</organism>
<keyword evidence="7" id="KW-1185">Reference proteome</keyword>
<dbReference type="EMBL" id="JAWDIQ010000003">
    <property type="protein sequence ID" value="MDY0410083.1"/>
    <property type="molecule type" value="Genomic_DNA"/>
</dbReference>
<evidence type="ECO:0000256" key="2">
    <source>
        <dbReference type="ARBA" id="ARBA00022630"/>
    </source>
</evidence>
<name>A0ABU5CUN8_9BACI</name>
<dbReference type="InterPro" id="IPR016446">
    <property type="entry name" value="Flavin_OxRdtase_Frp"/>
</dbReference>
<keyword evidence="4" id="KW-0560">Oxidoreductase</keyword>
<reference evidence="6 7" key="1">
    <citation type="submission" date="2023-10" db="EMBL/GenBank/DDBJ databases">
        <title>Virgibacillus soli CC-YMP-6 genome.</title>
        <authorList>
            <person name="Miliotis G."/>
            <person name="Sengupta P."/>
            <person name="Hameed A."/>
            <person name="Chuvochina M."/>
            <person name="Mcdonagh F."/>
            <person name="Simpson A.C."/>
            <person name="Singh N.K."/>
            <person name="Rekha P.D."/>
            <person name="Raman K."/>
            <person name="Hugenholtz P."/>
            <person name="Venkateswaran K."/>
        </authorList>
    </citation>
    <scope>NUCLEOTIDE SEQUENCE [LARGE SCALE GENOMIC DNA]</scope>
    <source>
        <strain evidence="6 7">CC-YMP-6</strain>
    </source>
</reference>
<accession>A0ABU5CUN8</accession>
<evidence type="ECO:0000313" key="6">
    <source>
        <dbReference type="EMBL" id="MDY0410083.1"/>
    </source>
</evidence>
<dbReference type="Gene3D" id="3.40.109.10">
    <property type="entry name" value="NADH Oxidase"/>
    <property type="match status" value="1"/>
</dbReference>
<sequence length="77" mass="8284">MSDAAEFLLFCADLKRLEVTGKKHGIVIEHDNLENFLIATIDTALIAQNVITAAESLGYGGCYIGVYAITRILLAGL</sequence>
<dbReference type="InterPro" id="IPR029479">
    <property type="entry name" value="Nitroreductase"/>
</dbReference>
<comment type="caution">
    <text evidence="6">The sequence shown here is derived from an EMBL/GenBank/DDBJ whole genome shotgun (WGS) entry which is preliminary data.</text>
</comment>
<dbReference type="SUPFAM" id="SSF55469">
    <property type="entry name" value="FMN-dependent nitroreductase-like"/>
    <property type="match status" value="1"/>
</dbReference>
<dbReference type="InterPro" id="IPR000415">
    <property type="entry name" value="Nitroreductase-like"/>
</dbReference>
<protein>
    <submittedName>
        <fullName evidence="6">Nitroreductase family protein</fullName>
    </submittedName>
</protein>
<keyword evidence="2" id="KW-0285">Flavoprotein</keyword>
<gene>
    <name evidence="6" type="ORF">RWD45_17895</name>
</gene>
<dbReference type="RefSeq" id="WP_320381530.1">
    <property type="nucleotide sequence ID" value="NZ_JAWDIQ010000003.1"/>
</dbReference>
<dbReference type="Pfam" id="PF00881">
    <property type="entry name" value="Nitroreductase"/>
    <property type="match status" value="1"/>
</dbReference>
<evidence type="ECO:0000256" key="1">
    <source>
        <dbReference type="ARBA" id="ARBA00008366"/>
    </source>
</evidence>
<evidence type="ECO:0000313" key="7">
    <source>
        <dbReference type="Proteomes" id="UP001275315"/>
    </source>
</evidence>
<evidence type="ECO:0000259" key="5">
    <source>
        <dbReference type="Pfam" id="PF00881"/>
    </source>
</evidence>
<dbReference type="PANTHER" id="PTHR43425:SF2">
    <property type="entry name" value="OXYGEN-INSENSITIVE NADPH NITROREDUCTASE"/>
    <property type="match status" value="1"/>
</dbReference>
<dbReference type="Proteomes" id="UP001275315">
    <property type="component" value="Unassembled WGS sequence"/>
</dbReference>
<evidence type="ECO:0000256" key="3">
    <source>
        <dbReference type="ARBA" id="ARBA00022643"/>
    </source>
</evidence>
<keyword evidence="3" id="KW-0288">FMN</keyword>